<dbReference type="InterPro" id="IPR052341">
    <property type="entry name" value="LOG_family_nucleotidases"/>
</dbReference>
<comment type="catalytic activity">
    <reaction evidence="1">
        <text>N(6)-(dimethylallyl)adenosine 5'-phosphate + H2O = N(6)-dimethylallyladenine + D-ribose 5-phosphate</text>
        <dbReference type="Rhea" id="RHEA:48560"/>
        <dbReference type="ChEBI" id="CHEBI:15377"/>
        <dbReference type="ChEBI" id="CHEBI:17660"/>
        <dbReference type="ChEBI" id="CHEBI:57526"/>
        <dbReference type="ChEBI" id="CHEBI:78346"/>
        <dbReference type="EC" id="3.2.2.n1"/>
    </reaction>
</comment>
<dbReference type="InterPro" id="IPR005269">
    <property type="entry name" value="LOG"/>
</dbReference>
<keyword evidence="1" id="KW-0378">Hydrolase</keyword>
<comment type="catalytic activity">
    <reaction evidence="1">
        <text>9-ribosyl-trans-zeatin 5'-phosphate + H2O = trans-zeatin + D-ribose 5-phosphate</text>
        <dbReference type="Rhea" id="RHEA:48564"/>
        <dbReference type="ChEBI" id="CHEBI:15377"/>
        <dbReference type="ChEBI" id="CHEBI:16522"/>
        <dbReference type="ChEBI" id="CHEBI:78346"/>
        <dbReference type="ChEBI" id="CHEBI:87947"/>
        <dbReference type="EC" id="3.2.2.n1"/>
    </reaction>
</comment>
<name>A0ABX7IGM5_9ACTO</name>
<dbReference type="SUPFAM" id="SSF102405">
    <property type="entry name" value="MCP/YpsA-like"/>
    <property type="match status" value="1"/>
</dbReference>
<protein>
    <recommendedName>
        <fullName evidence="1">Cytokinin riboside 5'-monophosphate phosphoribohydrolase</fullName>
        <ecNumber evidence="1">3.2.2.n1</ecNumber>
    </recommendedName>
</protein>
<dbReference type="Proteomes" id="UP000602653">
    <property type="component" value="Chromosome"/>
</dbReference>
<evidence type="ECO:0000256" key="1">
    <source>
        <dbReference type="RuleBase" id="RU363015"/>
    </source>
</evidence>
<dbReference type="RefSeq" id="WP_204423697.1">
    <property type="nucleotide sequence ID" value="NZ_CP070228.1"/>
</dbReference>
<sequence>MRPSDREADAQFLAPVQDLSFLHSDPWRIMRIQGELVEGFSVMAPIGPAIALFGSARTTPDSPYYALAEEVGHKLAEQNFAVITGGGPGIMEAGNKGAAHAGGASVGLGIELPFEKTINDYVNVPVTFDYFFARKVVCVKYSMGFVVFPGGFGTLDELFEALTLVQTGKVKDFPIVLVGRDYWAGLVDWMCQKLLGEGMVSEGYDDLFTVVDTAEETVEAISRGIEKVAKEMTADQTKN</sequence>
<dbReference type="EMBL" id="CP070228">
    <property type="protein sequence ID" value="QRV01719.1"/>
    <property type="molecule type" value="Genomic_DNA"/>
</dbReference>
<dbReference type="InterPro" id="IPR031100">
    <property type="entry name" value="LOG_fam"/>
</dbReference>
<evidence type="ECO:0000313" key="2">
    <source>
        <dbReference type="EMBL" id="QRV01719.1"/>
    </source>
</evidence>
<dbReference type="Pfam" id="PF03641">
    <property type="entry name" value="Lysine_decarbox"/>
    <property type="match status" value="1"/>
</dbReference>
<dbReference type="EC" id="3.2.2.n1" evidence="1"/>
<dbReference type="Gene3D" id="3.40.50.450">
    <property type="match status" value="1"/>
</dbReference>
<accession>A0ABX7IGM5</accession>
<proteinExistence type="inferred from homology"/>
<keyword evidence="1" id="KW-0203">Cytokinin biosynthesis</keyword>
<evidence type="ECO:0000313" key="3">
    <source>
        <dbReference type="Proteomes" id="UP000602653"/>
    </source>
</evidence>
<organism evidence="2 3">
    <name type="scientific">Arcanobacterium phocisimile</name>
    <dbReference type="NCBI Taxonomy" id="1302235"/>
    <lineage>
        <taxon>Bacteria</taxon>
        <taxon>Bacillati</taxon>
        <taxon>Actinomycetota</taxon>
        <taxon>Actinomycetes</taxon>
        <taxon>Actinomycetales</taxon>
        <taxon>Actinomycetaceae</taxon>
        <taxon>Arcanobacterium</taxon>
    </lineage>
</organism>
<dbReference type="PANTHER" id="PTHR43393:SF3">
    <property type="entry name" value="LYSINE DECARBOXYLASE-LIKE PROTEIN"/>
    <property type="match status" value="1"/>
</dbReference>
<gene>
    <name evidence="2" type="ORF">JTE88_06375</name>
</gene>
<dbReference type="NCBIfam" id="TIGR00730">
    <property type="entry name" value="Rossman fold protein, TIGR00730 family"/>
    <property type="match status" value="1"/>
</dbReference>
<comment type="similarity">
    <text evidence="1">Belongs to the LOG family.</text>
</comment>
<reference evidence="2 3" key="1">
    <citation type="submission" date="2021-02" db="EMBL/GenBank/DDBJ databases">
        <title>Complete Genome Sequence of Arcanobacterium phocisimile strain DSM 26142T from a harbour seal.</title>
        <authorList>
            <person name="Borowiak M."/>
            <person name="Alssahen M."/>
            <person name="Malorny B."/>
            <person name="Laemmler C."/>
            <person name="Siebert U."/>
            <person name="Ploetz M."/>
            <person name="Abdulmawjood A."/>
        </authorList>
    </citation>
    <scope>NUCLEOTIDE SEQUENCE [LARGE SCALE GENOMIC DNA]</scope>
    <source>
        <strain evidence="2 3">DSM 26142</strain>
    </source>
</reference>
<dbReference type="PANTHER" id="PTHR43393">
    <property type="entry name" value="CYTOKININ RIBOSIDE 5'-MONOPHOSPHATE PHOSPHORIBOHYDROLASE"/>
    <property type="match status" value="1"/>
</dbReference>
<keyword evidence="3" id="KW-1185">Reference proteome</keyword>